<dbReference type="GeneID" id="301089891"/>
<dbReference type="EMBL" id="CP004120">
    <property type="protein sequence ID" value="AGT43795.1"/>
    <property type="molecule type" value="Genomic_DNA"/>
</dbReference>
<sequence length="196" mass="23396">MKNNSYIRNLKIEDVPWHRLPTTYARATLFPQYFEVLENMQDTDKIENALDEISINVEHQSTLWYAAPFALVFLARIFIKALNQTEANINADYIVERLLEIFTVIAESFCEGEVLNHAEPLPFFEDMLKEEYLWSEIYNEDDDLLRYEEENVFPANLFYSFYYYSFEVLKTYREEFAKLNDTKFSERARILSSLLL</sequence>
<dbReference type="HOGENOM" id="CLU_1352697_0_0_12"/>
<protein>
    <submittedName>
        <fullName evidence="1">Uncharacterized protein</fullName>
    </submittedName>
</protein>
<dbReference type="KEGG" id="tped:TPE_1300"/>
<accession>S5ZUC2</accession>
<name>S5ZUC2_9SPIR</name>
<gene>
    <name evidence="1" type="ORF">TPE_1300</name>
</gene>
<organism evidence="1 2">
    <name type="scientific">Treponema pedis str. T A4</name>
    <dbReference type="NCBI Taxonomy" id="1291379"/>
    <lineage>
        <taxon>Bacteria</taxon>
        <taxon>Pseudomonadati</taxon>
        <taxon>Spirochaetota</taxon>
        <taxon>Spirochaetia</taxon>
        <taxon>Spirochaetales</taxon>
        <taxon>Treponemataceae</taxon>
        <taxon>Treponema</taxon>
    </lineage>
</organism>
<dbReference type="AlphaFoldDB" id="S5ZUC2"/>
<proteinExistence type="predicted"/>
<dbReference type="STRING" id="1291379.TPE_1300"/>
<dbReference type="OrthoDB" id="2653009at2"/>
<keyword evidence="2" id="KW-1185">Reference proteome</keyword>
<evidence type="ECO:0000313" key="1">
    <source>
        <dbReference type="EMBL" id="AGT43795.1"/>
    </source>
</evidence>
<dbReference type="PATRIC" id="fig|1291379.3.peg.1293"/>
<evidence type="ECO:0000313" key="2">
    <source>
        <dbReference type="Proteomes" id="UP000015620"/>
    </source>
</evidence>
<dbReference type="RefSeq" id="WP_020965095.1">
    <property type="nucleotide sequence ID" value="NC_022097.1"/>
</dbReference>
<dbReference type="Proteomes" id="UP000015620">
    <property type="component" value="Chromosome"/>
</dbReference>
<reference evidence="1 2" key="1">
    <citation type="journal article" date="2013" name="PLoS ONE">
        <title>Genome-Wide Relatedness of Treponema pedis, from Gingiva and Necrotic Skin Lesions of Pigs, with the Human Oral Pathogen Treponema denticola.</title>
        <authorList>
            <person name="Svartstrom O."/>
            <person name="Mushtaq M."/>
            <person name="Pringle M."/>
            <person name="Segerman B."/>
        </authorList>
    </citation>
    <scope>NUCLEOTIDE SEQUENCE [LARGE SCALE GENOMIC DNA]</scope>
    <source>
        <strain evidence="1">T A4</strain>
    </source>
</reference>